<dbReference type="KEGG" id="btab:109037374"/>
<dbReference type="Pfam" id="PF03144">
    <property type="entry name" value="GTP_EFTU_D2"/>
    <property type="match status" value="1"/>
</dbReference>
<gene>
    <name evidence="13" type="ORF">BEMITA_LOCUS9145</name>
</gene>
<dbReference type="SUPFAM" id="SSF50465">
    <property type="entry name" value="EF-Tu/eEF-1alpha/eIF2-gamma C-terminal domain"/>
    <property type="match status" value="1"/>
</dbReference>
<dbReference type="NCBIfam" id="TIGR00485">
    <property type="entry name" value="EF-Tu"/>
    <property type="match status" value="1"/>
</dbReference>
<evidence type="ECO:0000256" key="10">
    <source>
        <dbReference type="ARBA" id="ARBA00051990"/>
    </source>
</evidence>
<keyword evidence="9 11" id="KW-0342">GTP-binding</keyword>
<dbReference type="InterPro" id="IPR009000">
    <property type="entry name" value="Transl_B-barrel_sf"/>
</dbReference>
<dbReference type="GO" id="GO:0005525">
    <property type="term" value="F:GTP binding"/>
    <property type="evidence" value="ECO:0007669"/>
    <property type="project" value="UniProtKB-UniRule"/>
</dbReference>
<keyword evidence="7" id="KW-0809">Transit peptide</keyword>
<dbReference type="GO" id="GO:0003746">
    <property type="term" value="F:translation elongation factor activity"/>
    <property type="evidence" value="ECO:0007669"/>
    <property type="project" value="UniProtKB-UniRule"/>
</dbReference>
<comment type="similarity">
    <text evidence="3 11">Belongs to the TRAFAC class translation factor GTPase superfamily. Classic translation factor GTPase family. EF-Tu/EF-1A subfamily.</text>
</comment>
<reference evidence="13" key="1">
    <citation type="submission" date="2021-12" db="EMBL/GenBank/DDBJ databases">
        <authorList>
            <person name="King R."/>
        </authorList>
    </citation>
    <scope>NUCLEOTIDE SEQUENCE</scope>
</reference>
<keyword evidence="4 11" id="KW-0547">Nucleotide-binding</keyword>
<dbReference type="AlphaFoldDB" id="A0A9P0F3I3"/>
<dbReference type="NCBIfam" id="NF009372">
    <property type="entry name" value="PRK12735.1"/>
    <property type="match status" value="1"/>
</dbReference>
<organism evidence="13 14">
    <name type="scientific">Bemisia tabaci</name>
    <name type="common">Sweetpotato whitefly</name>
    <name type="synonym">Aleurodes tabaci</name>
    <dbReference type="NCBI Taxonomy" id="7038"/>
    <lineage>
        <taxon>Eukaryota</taxon>
        <taxon>Metazoa</taxon>
        <taxon>Ecdysozoa</taxon>
        <taxon>Arthropoda</taxon>
        <taxon>Hexapoda</taxon>
        <taxon>Insecta</taxon>
        <taxon>Pterygota</taxon>
        <taxon>Neoptera</taxon>
        <taxon>Paraneoptera</taxon>
        <taxon>Hemiptera</taxon>
        <taxon>Sternorrhyncha</taxon>
        <taxon>Aleyrodoidea</taxon>
        <taxon>Aleyrodidae</taxon>
        <taxon>Aleyrodinae</taxon>
        <taxon>Bemisia</taxon>
    </lineage>
</organism>
<dbReference type="Proteomes" id="UP001152759">
    <property type="component" value="Chromosome 5"/>
</dbReference>
<comment type="subcellular location">
    <subcellularLocation>
        <location evidence="2">Cytoplasm</location>
    </subcellularLocation>
    <subcellularLocation>
        <location evidence="1">Mitochondrion</location>
    </subcellularLocation>
</comment>
<dbReference type="NCBIfam" id="NF000766">
    <property type="entry name" value="PRK00049.1"/>
    <property type="match status" value="1"/>
</dbReference>
<evidence type="ECO:0000256" key="11">
    <source>
        <dbReference type="RuleBase" id="RU000325"/>
    </source>
</evidence>
<keyword evidence="5 11" id="KW-0251">Elongation factor</keyword>
<dbReference type="InterPro" id="IPR000795">
    <property type="entry name" value="T_Tr_GTP-bd_dom"/>
</dbReference>
<dbReference type="PROSITE" id="PS00301">
    <property type="entry name" value="G_TR_1"/>
    <property type="match status" value="1"/>
</dbReference>
<name>A0A9P0F3I3_BEMTA</name>
<dbReference type="SUPFAM" id="SSF52540">
    <property type="entry name" value="P-loop containing nucleoside triphosphate hydrolases"/>
    <property type="match status" value="1"/>
</dbReference>
<dbReference type="InterPro" id="IPR027417">
    <property type="entry name" value="P-loop_NTPase"/>
</dbReference>
<keyword evidence="14" id="KW-1185">Reference proteome</keyword>
<evidence type="ECO:0000256" key="2">
    <source>
        <dbReference type="ARBA" id="ARBA00004496"/>
    </source>
</evidence>
<dbReference type="SUPFAM" id="SSF50447">
    <property type="entry name" value="Translation proteins"/>
    <property type="match status" value="1"/>
</dbReference>
<dbReference type="GO" id="GO:0003924">
    <property type="term" value="F:GTPase activity"/>
    <property type="evidence" value="ECO:0007669"/>
    <property type="project" value="UniProtKB-UniRule"/>
</dbReference>
<dbReference type="GO" id="GO:0070125">
    <property type="term" value="P:mitochondrial translational elongation"/>
    <property type="evidence" value="ECO:0007669"/>
    <property type="project" value="TreeGrafter"/>
</dbReference>
<feature type="domain" description="Tr-type G" evidence="12">
    <location>
        <begin position="62"/>
        <end position="257"/>
    </location>
</feature>
<dbReference type="NCBIfam" id="TIGR00231">
    <property type="entry name" value="small_GTP"/>
    <property type="match status" value="1"/>
</dbReference>
<evidence type="ECO:0000256" key="7">
    <source>
        <dbReference type="ARBA" id="ARBA00022946"/>
    </source>
</evidence>
<dbReference type="FunFam" id="2.40.30.10:FF:000001">
    <property type="entry name" value="Elongation factor Tu"/>
    <property type="match status" value="1"/>
</dbReference>
<comment type="catalytic activity">
    <reaction evidence="10">
        <text>GTP + H2O = GDP + phosphate + H(+)</text>
        <dbReference type="Rhea" id="RHEA:19669"/>
        <dbReference type="ChEBI" id="CHEBI:15377"/>
        <dbReference type="ChEBI" id="CHEBI:15378"/>
        <dbReference type="ChEBI" id="CHEBI:37565"/>
        <dbReference type="ChEBI" id="CHEBI:43474"/>
        <dbReference type="ChEBI" id="CHEBI:58189"/>
        <dbReference type="EC" id="3.6.5.3"/>
    </reaction>
    <physiologicalReaction direction="left-to-right" evidence="10">
        <dbReference type="Rhea" id="RHEA:19670"/>
    </physiologicalReaction>
</comment>
<dbReference type="InterPro" id="IPR050055">
    <property type="entry name" value="EF-Tu_GTPase"/>
</dbReference>
<dbReference type="PANTHER" id="PTHR43721">
    <property type="entry name" value="ELONGATION FACTOR TU-RELATED"/>
    <property type="match status" value="1"/>
</dbReference>
<evidence type="ECO:0000256" key="3">
    <source>
        <dbReference type="ARBA" id="ARBA00007249"/>
    </source>
</evidence>
<dbReference type="PROSITE" id="PS51722">
    <property type="entry name" value="G_TR_2"/>
    <property type="match status" value="1"/>
</dbReference>
<dbReference type="GO" id="GO:0005739">
    <property type="term" value="C:mitochondrion"/>
    <property type="evidence" value="ECO:0007669"/>
    <property type="project" value="UniProtKB-SubCell"/>
</dbReference>
<protein>
    <recommendedName>
        <fullName evidence="11">Elongation factor Tu</fullName>
    </recommendedName>
</protein>
<dbReference type="InterPro" id="IPR004160">
    <property type="entry name" value="Transl_elong_EFTu/EF1A_C"/>
</dbReference>
<evidence type="ECO:0000256" key="1">
    <source>
        <dbReference type="ARBA" id="ARBA00004173"/>
    </source>
</evidence>
<dbReference type="CDD" id="cd01884">
    <property type="entry name" value="EF_Tu"/>
    <property type="match status" value="1"/>
</dbReference>
<dbReference type="InterPro" id="IPR033720">
    <property type="entry name" value="EFTU_2"/>
</dbReference>
<dbReference type="InterPro" id="IPR009001">
    <property type="entry name" value="Transl_elong_EF1A/Init_IF2_C"/>
</dbReference>
<dbReference type="PANTHER" id="PTHR43721:SF36">
    <property type="entry name" value="ELONGATION FACTOR TU, MITOCHONDRIAL"/>
    <property type="match status" value="1"/>
</dbReference>
<comment type="function">
    <text evidence="11">This protein promotes the GTP-dependent binding of aminoacyl-tRNA to the A-site of ribosomes during protein biosynthesis.</text>
</comment>
<dbReference type="InterPro" id="IPR004541">
    <property type="entry name" value="Transl_elong_EFTu/EF1A_bac/org"/>
</dbReference>
<dbReference type="InterPro" id="IPR005225">
    <property type="entry name" value="Small_GTP-bd"/>
</dbReference>
<proteinExistence type="inferred from homology"/>
<evidence type="ECO:0000256" key="6">
    <source>
        <dbReference type="ARBA" id="ARBA00022917"/>
    </source>
</evidence>
<accession>A0A9P0F3I3</accession>
<evidence type="ECO:0000256" key="5">
    <source>
        <dbReference type="ARBA" id="ARBA00022768"/>
    </source>
</evidence>
<dbReference type="Pfam" id="PF03143">
    <property type="entry name" value="GTP_EFTU_D3"/>
    <property type="match status" value="1"/>
</dbReference>
<keyword evidence="8" id="KW-0496">Mitochondrion</keyword>
<evidence type="ECO:0000259" key="12">
    <source>
        <dbReference type="PROSITE" id="PS51722"/>
    </source>
</evidence>
<dbReference type="Pfam" id="PF00009">
    <property type="entry name" value="GTP_EFTU"/>
    <property type="match status" value="1"/>
</dbReference>
<evidence type="ECO:0000256" key="4">
    <source>
        <dbReference type="ARBA" id="ARBA00022741"/>
    </source>
</evidence>
<dbReference type="EMBL" id="OU963866">
    <property type="protein sequence ID" value="CAH0390423.1"/>
    <property type="molecule type" value="Genomic_DNA"/>
</dbReference>
<dbReference type="InterPro" id="IPR004161">
    <property type="entry name" value="EFTu-like_2"/>
</dbReference>
<evidence type="ECO:0000256" key="9">
    <source>
        <dbReference type="ARBA" id="ARBA00023134"/>
    </source>
</evidence>
<dbReference type="Gene3D" id="3.40.50.300">
    <property type="entry name" value="P-loop containing nucleotide triphosphate hydrolases"/>
    <property type="match status" value="1"/>
</dbReference>
<evidence type="ECO:0000256" key="8">
    <source>
        <dbReference type="ARBA" id="ARBA00023128"/>
    </source>
</evidence>
<evidence type="ECO:0000313" key="14">
    <source>
        <dbReference type="Proteomes" id="UP001152759"/>
    </source>
</evidence>
<dbReference type="NCBIfam" id="NF009373">
    <property type="entry name" value="PRK12736.1"/>
    <property type="match status" value="1"/>
</dbReference>
<dbReference type="CDD" id="cd03697">
    <property type="entry name" value="EFTU_II"/>
    <property type="match status" value="1"/>
</dbReference>
<sequence length="477" mass="52842">MASLMSAKLIVNTASCRSVKQLLFSRDISIYSNFSGKVLNVSLPCLSLSRHFAEKLVYAREKPHVNVGTIGHVDHGKTTLTAAITKVLADKKLAKAQTYEDIDKAPEEKARGITINSAHVEYNTENRHYSHTDCPGHADYIKNMITGASMMDGAILVVAATDGVMPQTKEHLVLAKQIGIEHLVVFINKVDAADSEMLELVEIEIRELLSEMGYPGDDIPIIKGSALKALEGTDPDIGSSVILKLMEEIDRYIPIPIRDLDKPFRFPIEQTYQIPGRGTVCTGRVERGKIKKGMECEILGYDKALKTTITGIEMFHKTLEYAEAGDQLGALIRGIKRDDVKRGMVICKPGTAEVNNHVEAQVYMLKKDEGGNNKPALPWQNVSIFSSTWDCTGQLHPSKEMVMPGEDATFEIRLLRSMYFEKGQRFTMRQGSTTIGTGVVTQTLPPLTDLEKKLIMESKKKREKLLAELQKPDAPAS</sequence>
<keyword evidence="6" id="KW-0648">Protein biosynthesis</keyword>
<dbReference type="InterPro" id="IPR031157">
    <property type="entry name" value="G_TR_CS"/>
</dbReference>
<dbReference type="Gene3D" id="2.40.30.10">
    <property type="entry name" value="Translation factors"/>
    <property type="match status" value="2"/>
</dbReference>
<evidence type="ECO:0000313" key="13">
    <source>
        <dbReference type="EMBL" id="CAH0390423.1"/>
    </source>
</evidence>
<dbReference type="PRINTS" id="PR00315">
    <property type="entry name" value="ELONGATNFCT"/>
</dbReference>
<dbReference type="InterPro" id="IPR041709">
    <property type="entry name" value="EF-Tu_GTP-bd"/>
</dbReference>
<dbReference type="FunFam" id="3.40.50.300:FF:000003">
    <property type="entry name" value="Elongation factor Tu"/>
    <property type="match status" value="1"/>
</dbReference>